<feature type="domain" description="Amidohydrolase-related" evidence="1">
    <location>
        <begin position="11"/>
        <end position="274"/>
    </location>
</feature>
<dbReference type="GO" id="GO:0016853">
    <property type="term" value="F:isomerase activity"/>
    <property type="evidence" value="ECO:0007669"/>
    <property type="project" value="UniProtKB-KW"/>
</dbReference>
<organism evidence="2 3">
    <name type="scientific">Paracandidimonas soli</name>
    <dbReference type="NCBI Taxonomy" id="1917182"/>
    <lineage>
        <taxon>Bacteria</taxon>
        <taxon>Pseudomonadati</taxon>
        <taxon>Pseudomonadota</taxon>
        <taxon>Betaproteobacteria</taxon>
        <taxon>Burkholderiales</taxon>
        <taxon>Alcaligenaceae</taxon>
        <taxon>Paracandidimonas</taxon>
    </lineage>
</organism>
<dbReference type="Gene3D" id="3.20.20.140">
    <property type="entry name" value="Metal-dependent hydrolases"/>
    <property type="match status" value="1"/>
</dbReference>
<accession>A0A4R3V4B1</accession>
<dbReference type="SUPFAM" id="SSF51556">
    <property type="entry name" value="Metallo-dependent hydrolases"/>
    <property type="match status" value="1"/>
</dbReference>
<dbReference type="Pfam" id="PF04909">
    <property type="entry name" value="Amidohydro_2"/>
    <property type="match status" value="1"/>
</dbReference>
<dbReference type="RefSeq" id="WP_132477259.1">
    <property type="nucleotide sequence ID" value="NZ_JBEBWM010000021.1"/>
</dbReference>
<proteinExistence type="predicted"/>
<dbReference type="PANTHER" id="PTHR35563:SF2">
    <property type="entry name" value="BARREL METAL-DEPENDENT HYDROLASE, PUTATIVE (AFU_ORTHOLOGUE AFUA_1G16240)-RELATED"/>
    <property type="match status" value="1"/>
</dbReference>
<evidence type="ECO:0000313" key="3">
    <source>
        <dbReference type="Proteomes" id="UP000294692"/>
    </source>
</evidence>
<dbReference type="PANTHER" id="PTHR35563">
    <property type="entry name" value="BARREL METAL-DEPENDENT HYDROLASE, PUTATIVE (AFU_ORTHOLOGUE AFUA_1G16240)-RELATED"/>
    <property type="match status" value="1"/>
</dbReference>
<reference evidence="2 3" key="1">
    <citation type="submission" date="2019-03" db="EMBL/GenBank/DDBJ databases">
        <title>Genomic Encyclopedia of Type Strains, Phase IV (KMG-IV): sequencing the most valuable type-strain genomes for metagenomic binning, comparative biology and taxonomic classification.</title>
        <authorList>
            <person name="Goeker M."/>
        </authorList>
    </citation>
    <scope>NUCLEOTIDE SEQUENCE [LARGE SCALE GENOMIC DNA]</scope>
    <source>
        <strain evidence="2 3">DSM 100048</strain>
    </source>
</reference>
<keyword evidence="2" id="KW-0413">Isomerase</keyword>
<sequence length="274" mass="30724">MTEKRIPDLACDCHIHVYDMNLHPIPQANPVSPPHATWDDYLALRSELGLSRAVIVQATGYAFDNRCTLEALARDPANTRAILTLPVDVSDADLAHYDALGARGLRFMLVPGAPQVMRWEDLPVMAERIAPLGWNINLQLDGRDLTQYAPMLAGLPCRLVIDHVGKFLEPVPTDHPGFLALRRLLDGGNTWVKLSAPYETSRTGKPAFEDVGRLAGTLAHAYPQRCLWASNWPHPTQQDRPDERNLLALLGQWTRAQEDMDLILRDNPAELYRF</sequence>
<gene>
    <name evidence="2" type="ORF">EV686_10633</name>
</gene>
<keyword evidence="3" id="KW-1185">Reference proteome</keyword>
<dbReference type="AlphaFoldDB" id="A0A4R3V4B1"/>
<dbReference type="InterPro" id="IPR006680">
    <property type="entry name" value="Amidohydro-rel"/>
</dbReference>
<dbReference type="Proteomes" id="UP000294692">
    <property type="component" value="Unassembled WGS sequence"/>
</dbReference>
<dbReference type="InterPro" id="IPR032466">
    <property type="entry name" value="Metal_Hydrolase"/>
</dbReference>
<dbReference type="EMBL" id="SMBX01000006">
    <property type="protein sequence ID" value="TCU97154.1"/>
    <property type="molecule type" value="Genomic_DNA"/>
</dbReference>
<name>A0A4R3V4B1_9BURK</name>
<evidence type="ECO:0000259" key="1">
    <source>
        <dbReference type="Pfam" id="PF04909"/>
    </source>
</evidence>
<dbReference type="GO" id="GO:0016787">
    <property type="term" value="F:hydrolase activity"/>
    <property type="evidence" value="ECO:0007669"/>
    <property type="project" value="InterPro"/>
</dbReference>
<protein>
    <submittedName>
        <fullName evidence="2">D-galactarolactone isomerase</fullName>
    </submittedName>
</protein>
<dbReference type="OrthoDB" id="9787654at2"/>
<dbReference type="InterPro" id="IPR052358">
    <property type="entry name" value="Aro_Compnd_Degr_Hydrolases"/>
</dbReference>
<comment type="caution">
    <text evidence="2">The sequence shown here is derived from an EMBL/GenBank/DDBJ whole genome shotgun (WGS) entry which is preliminary data.</text>
</comment>
<evidence type="ECO:0000313" key="2">
    <source>
        <dbReference type="EMBL" id="TCU97154.1"/>
    </source>
</evidence>